<dbReference type="GeneID" id="31359158"/>
<dbReference type="Gene3D" id="3.40.50.300">
    <property type="entry name" value="P-loop containing nucleotide triphosphate hydrolases"/>
    <property type="match status" value="1"/>
</dbReference>
<proteinExistence type="inferred from homology"/>
<dbReference type="InterPro" id="IPR010285">
    <property type="entry name" value="DNA_helicase_pif1-like_DEAD"/>
</dbReference>
<evidence type="ECO:0000256" key="1">
    <source>
        <dbReference type="RuleBase" id="RU363044"/>
    </source>
</evidence>
<keyword evidence="1" id="KW-0227">DNA damage</keyword>
<dbReference type="GO" id="GO:0006310">
    <property type="term" value="P:DNA recombination"/>
    <property type="evidence" value="ECO:0007669"/>
    <property type="project" value="UniProtKB-KW"/>
</dbReference>
<dbReference type="GO" id="GO:0005524">
    <property type="term" value="F:ATP binding"/>
    <property type="evidence" value="ECO:0007669"/>
    <property type="project" value="UniProtKB-KW"/>
</dbReference>
<dbReference type="PANTHER" id="PTHR47642:SF7">
    <property type="entry name" value="ATP-DEPENDENT DNA HELICASE PIF1"/>
    <property type="match status" value="1"/>
</dbReference>
<dbReference type="InterPro" id="IPR013083">
    <property type="entry name" value="Znf_RING/FYVE/PHD"/>
</dbReference>
<keyword evidence="1" id="KW-0067">ATP-binding</keyword>
<comment type="cofactor">
    <cofactor evidence="1">
        <name>Mg(2+)</name>
        <dbReference type="ChEBI" id="CHEBI:18420"/>
    </cofactor>
</comment>
<dbReference type="InterPro" id="IPR003593">
    <property type="entry name" value="AAA+_ATPase"/>
</dbReference>
<dbReference type="Gene3D" id="3.30.40.10">
    <property type="entry name" value="Zinc/RING finger domain, C3HC4 (zinc finger)"/>
    <property type="match status" value="1"/>
</dbReference>
<dbReference type="GO" id="GO:0004842">
    <property type="term" value="F:ubiquitin-protein transferase activity"/>
    <property type="evidence" value="ECO:0007669"/>
    <property type="project" value="InterPro"/>
</dbReference>
<dbReference type="Pfam" id="PF04564">
    <property type="entry name" value="U-box"/>
    <property type="match status" value="1"/>
</dbReference>
<dbReference type="EC" id="5.6.2.3" evidence="1"/>
<dbReference type="GO" id="GO:0043139">
    <property type="term" value="F:5'-3' DNA helicase activity"/>
    <property type="evidence" value="ECO:0007669"/>
    <property type="project" value="UniProtKB-EC"/>
</dbReference>
<dbReference type="GO" id="GO:0016567">
    <property type="term" value="P:protein ubiquitination"/>
    <property type="evidence" value="ECO:0007669"/>
    <property type="project" value="InterPro"/>
</dbReference>
<gene>
    <name evidence="4" type="ORF">PPL_03671</name>
</gene>
<dbReference type="SUPFAM" id="SSF57850">
    <property type="entry name" value="RING/U-box"/>
    <property type="match status" value="1"/>
</dbReference>
<dbReference type="InParanoid" id="D3B6C3"/>
<keyword evidence="1" id="KW-0234">DNA repair</keyword>
<organism evidence="4 5">
    <name type="scientific">Heterostelium pallidum (strain ATCC 26659 / Pp 5 / PN500)</name>
    <name type="common">Cellular slime mold</name>
    <name type="synonym">Polysphondylium pallidum</name>
    <dbReference type="NCBI Taxonomy" id="670386"/>
    <lineage>
        <taxon>Eukaryota</taxon>
        <taxon>Amoebozoa</taxon>
        <taxon>Evosea</taxon>
        <taxon>Eumycetozoa</taxon>
        <taxon>Dictyostelia</taxon>
        <taxon>Acytosteliales</taxon>
        <taxon>Acytosteliaceae</taxon>
        <taxon>Heterostelium</taxon>
    </lineage>
</organism>
<evidence type="ECO:0000313" key="4">
    <source>
        <dbReference type="EMBL" id="EFA82893.1"/>
    </source>
</evidence>
<dbReference type="PROSITE" id="PS51698">
    <property type="entry name" value="U_BOX"/>
    <property type="match status" value="1"/>
</dbReference>
<keyword evidence="1" id="KW-0547">Nucleotide-binding</keyword>
<feature type="domain" description="U-box" evidence="3">
    <location>
        <begin position="885"/>
        <end position="958"/>
    </location>
</feature>
<dbReference type="Pfam" id="PF05970">
    <property type="entry name" value="PIF1"/>
    <property type="match status" value="1"/>
</dbReference>
<dbReference type="CDD" id="cd18809">
    <property type="entry name" value="SF1_C_RecD"/>
    <property type="match status" value="1"/>
</dbReference>
<evidence type="ECO:0000256" key="2">
    <source>
        <dbReference type="SAM" id="MobiDB-lite"/>
    </source>
</evidence>
<feature type="region of interest" description="Disordered" evidence="2">
    <location>
        <begin position="38"/>
        <end position="79"/>
    </location>
</feature>
<keyword evidence="1" id="KW-0347">Helicase</keyword>
<feature type="compositionally biased region" description="Low complexity" evidence="2">
    <location>
        <begin position="38"/>
        <end position="57"/>
    </location>
</feature>
<dbReference type="STRING" id="670386.D3B6C3"/>
<dbReference type="GO" id="GO:0016887">
    <property type="term" value="F:ATP hydrolysis activity"/>
    <property type="evidence" value="ECO:0007669"/>
    <property type="project" value="RHEA"/>
</dbReference>
<dbReference type="Pfam" id="PF21530">
    <property type="entry name" value="Pif1_2B_dom"/>
    <property type="match status" value="1"/>
</dbReference>
<dbReference type="CDD" id="cd16655">
    <property type="entry name" value="RING-Ubox_WDSUB1-like"/>
    <property type="match status" value="1"/>
</dbReference>
<feature type="region of interest" description="Disordered" evidence="2">
    <location>
        <begin position="1"/>
        <end position="24"/>
    </location>
</feature>
<dbReference type="GO" id="GO:0006281">
    <property type="term" value="P:DNA repair"/>
    <property type="evidence" value="ECO:0007669"/>
    <property type="project" value="UniProtKB-KW"/>
</dbReference>
<comment type="similarity">
    <text evidence="1">Belongs to the helicase family.</text>
</comment>
<dbReference type="SMART" id="SM00382">
    <property type="entry name" value="AAA"/>
    <property type="match status" value="1"/>
</dbReference>
<keyword evidence="1" id="KW-0233">DNA recombination</keyword>
<comment type="catalytic activity">
    <reaction evidence="1">
        <text>ATP + H2O = ADP + phosphate + H(+)</text>
        <dbReference type="Rhea" id="RHEA:13065"/>
        <dbReference type="ChEBI" id="CHEBI:15377"/>
        <dbReference type="ChEBI" id="CHEBI:15378"/>
        <dbReference type="ChEBI" id="CHEBI:30616"/>
        <dbReference type="ChEBI" id="CHEBI:43474"/>
        <dbReference type="ChEBI" id="CHEBI:456216"/>
        <dbReference type="EC" id="5.6.2.3"/>
    </reaction>
</comment>
<accession>D3B6C3</accession>
<comment type="caution">
    <text evidence="4">The sequence shown here is derived from an EMBL/GenBank/DDBJ whole genome shotgun (WGS) entry which is preliminary data.</text>
</comment>
<dbReference type="Proteomes" id="UP000001396">
    <property type="component" value="Unassembled WGS sequence"/>
</dbReference>
<dbReference type="AlphaFoldDB" id="D3B6C3"/>
<dbReference type="SMART" id="SM00504">
    <property type="entry name" value="Ubox"/>
    <property type="match status" value="1"/>
</dbReference>
<dbReference type="EMBL" id="ADBJ01000017">
    <property type="protein sequence ID" value="EFA82893.1"/>
    <property type="molecule type" value="Genomic_DNA"/>
</dbReference>
<keyword evidence="1" id="KW-0378">Hydrolase</keyword>
<dbReference type="SUPFAM" id="SSF52540">
    <property type="entry name" value="P-loop containing nucleoside triphosphate hydrolases"/>
    <property type="match status" value="2"/>
</dbReference>
<evidence type="ECO:0000313" key="5">
    <source>
        <dbReference type="Proteomes" id="UP000001396"/>
    </source>
</evidence>
<dbReference type="InterPro" id="IPR027417">
    <property type="entry name" value="P-loop_NTPase"/>
</dbReference>
<dbReference type="InterPro" id="IPR049163">
    <property type="entry name" value="Pif1-like_2B_dom"/>
</dbReference>
<dbReference type="GO" id="GO:0000723">
    <property type="term" value="P:telomere maintenance"/>
    <property type="evidence" value="ECO:0007669"/>
    <property type="project" value="InterPro"/>
</dbReference>
<name>D3B6C3_HETP5</name>
<dbReference type="RefSeq" id="XP_020435010.1">
    <property type="nucleotide sequence ID" value="XM_020574596.1"/>
</dbReference>
<dbReference type="InterPro" id="IPR051055">
    <property type="entry name" value="PIF1_helicase"/>
</dbReference>
<protein>
    <recommendedName>
        <fullName evidence="1">ATP-dependent DNA helicase</fullName>
        <ecNumber evidence="1">5.6.2.3</ecNumber>
    </recommendedName>
</protein>
<keyword evidence="5" id="KW-1185">Reference proteome</keyword>
<evidence type="ECO:0000259" key="3">
    <source>
        <dbReference type="PROSITE" id="PS51698"/>
    </source>
</evidence>
<dbReference type="InterPro" id="IPR003613">
    <property type="entry name" value="Ubox_domain"/>
</dbReference>
<reference evidence="4 5" key="1">
    <citation type="journal article" date="2011" name="Genome Res.">
        <title>Phylogeny-wide analysis of social amoeba genomes highlights ancient origins for complex intercellular communication.</title>
        <authorList>
            <person name="Heidel A.J."/>
            <person name="Lawal H.M."/>
            <person name="Felder M."/>
            <person name="Schilde C."/>
            <person name="Helps N.R."/>
            <person name="Tunggal B."/>
            <person name="Rivero F."/>
            <person name="John U."/>
            <person name="Schleicher M."/>
            <person name="Eichinger L."/>
            <person name="Platzer M."/>
            <person name="Noegel A.A."/>
            <person name="Schaap P."/>
            <person name="Gloeckner G."/>
        </authorList>
    </citation>
    <scope>NUCLEOTIDE SEQUENCE [LARGE SCALE GENOMIC DNA]</scope>
    <source>
        <strain evidence="5">ATCC 26659 / Pp 5 / PN500</strain>
    </source>
</reference>
<dbReference type="CDD" id="cd18037">
    <property type="entry name" value="DEXSc_Pif1_like"/>
    <property type="match status" value="1"/>
</dbReference>
<feature type="compositionally biased region" description="Low complexity" evidence="2">
    <location>
        <begin position="8"/>
        <end position="24"/>
    </location>
</feature>
<sequence length="961" mass="109742">MIDDREIILSSNSSPPISSSPINNDNLVKRVKVEQQQQLQQSISLDSSGSCSNKNSSVCDDDQDRSTPTPPLLYNDRVQSSPIKLLKRNTSFNKTNFYNSSFSKSYNNNNGSHSKNNHHNNSYIVNLPLKRERESEKEAESERERESEIEEFKFEYLKEKEPIDLDNDYSFSPLSPITHVKSEDDNDFFIDIDEDIKDRETTTTTTTSASKYEEVITTTSVLKNNINTNNNNHNNINNNDNLNIKNENIQYYTLNNNDNNNNNNNNNNGNHLGNMKHNNNIPIPKANFKLLPTKFNHLNNNNNINHFNNNVRFNSNKKHVNNNNNVDKDKQEHIVLSGGPEDIINMVKGSINLSDQVRDDFVADNTYDVNKLNGTQRLILDTVVSRRRNVFFTGPGGCGKSYLIHTIVNELTKKGIRTFVTAPTGIAALNIQGMTIHSFAGIRSSSASFEDLLASAYSRKSNWKEVEVLIIDEISMLDGLLFTHLDMIARKIRAKRNLKEYGGNPLEIPWGGIQLCLSGDFYQLPPVPDYRDMNTMADKHFSTTKKRKYCFESESWSQSVHEIIQLTEIFRQKDPFFSDLLSKLRIGRADDDIINTLSKCSVKKSDDGIQPTILFSTNKKVEEKNDFYLDQINDEPVKYESIDFLAENEGLNPQKTFVLSSIFENSKKQCLASKTLILKKGAQVMLVRNLSRVLVNGSRGIVIGFINLSEPNKKHVSEFLESKEGQTLETWQRDKINEIMLTTSVFLKPQKHTYLPVVKFSNGQIEVIKPETFSVLFESVERIYRQQICLKLAYAITVHKCQGLTLESALVSLGRIFEHGQGYVALSRVKSLEGLQIIDNVSRKCFTADPKVNLFYQKLEAKLNNNQQKNNNNNSESTNNYNEIEIPVFFKCPISKKLMENCVVAPDGFSYDRATIFEWVRENNFSFVTKKPFKITVFIPNHNLMAQISDWKAKNKYLTPV</sequence>
<dbReference type="PANTHER" id="PTHR47642">
    <property type="entry name" value="ATP-DEPENDENT DNA HELICASE"/>
    <property type="match status" value="1"/>
</dbReference>